<dbReference type="KEGG" id="tpx:Turpa_2102"/>
<evidence type="ECO:0000256" key="9">
    <source>
        <dbReference type="ARBA" id="ARBA00023136"/>
    </source>
</evidence>
<dbReference type="PANTHER" id="PTHR23289:SF2">
    <property type="entry name" value="CYTOCHROME C OXIDASE ASSEMBLY PROTEIN COX15 HOMOLOG"/>
    <property type="match status" value="1"/>
</dbReference>
<feature type="transmembrane region" description="Helical" evidence="12">
    <location>
        <begin position="97"/>
        <end position="115"/>
    </location>
</feature>
<dbReference type="PANTHER" id="PTHR23289">
    <property type="entry name" value="CYTOCHROME C OXIDASE ASSEMBLY PROTEIN COX15"/>
    <property type="match status" value="1"/>
</dbReference>
<proteinExistence type="inferred from homology"/>
<dbReference type="PATRIC" id="fig|869212.3.peg.2106"/>
<dbReference type="GO" id="GO:0016020">
    <property type="term" value="C:membrane"/>
    <property type="evidence" value="ECO:0007669"/>
    <property type="project" value="UniProtKB-SubCell"/>
</dbReference>
<sequence>MRVTGSAALRPVTAWLYICAAVVFAIVVIGGITRLTRSGLSIVEWKPVSGVVPPIGETEWQAEFEKYKATPEYRLVNHTMTLPEFKNIFWWEFIHRIFARLVGVIFLLPFLWFLVRKRIDRPLALRLGVIFALGGFQGVLGWYMVKSGLVNDPHVSHLRLTSHLMTAVLIYALMLMTAWSLETRPRVQGSRAFAWANVILVFVMMASGALVAGLKAGKMYNTFPLMNGQYFPQGALGFSPVLSNFSDNPIMVQFLHRNFAYGLGVFFFWQLWRERKNVSLNHPLAWIVMAYLLQFLLGVFTLLKAVPVSLGALHQANALILFTATLFLLARRPHAA</sequence>
<dbReference type="Pfam" id="PF02628">
    <property type="entry name" value="COX15-CtaA"/>
    <property type="match status" value="1"/>
</dbReference>
<keyword evidence="7" id="KW-0408">Iron</keyword>
<gene>
    <name evidence="13" type="ordered locus">Turpa_2102</name>
</gene>
<dbReference type="HAMAP" id="MF_01665">
    <property type="entry name" value="HemeA_synth_type2"/>
    <property type="match status" value="1"/>
</dbReference>
<comment type="catalytic activity">
    <reaction evidence="11">
        <text>Fe(II)-heme o + 2 A + H2O = Fe(II)-heme a + 2 AH2</text>
        <dbReference type="Rhea" id="RHEA:63388"/>
        <dbReference type="ChEBI" id="CHEBI:13193"/>
        <dbReference type="ChEBI" id="CHEBI:15377"/>
        <dbReference type="ChEBI" id="CHEBI:17499"/>
        <dbReference type="ChEBI" id="CHEBI:60530"/>
        <dbReference type="ChEBI" id="CHEBI:61715"/>
        <dbReference type="EC" id="1.17.99.9"/>
    </reaction>
    <physiologicalReaction direction="left-to-right" evidence="11">
        <dbReference type="Rhea" id="RHEA:63389"/>
    </physiologicalReaction>
</comment>
<evidence type="ECO:0000313" key="13">
    <source>
        <dbReference type="EMBL" id="AFM12748.1"/>
    </source>
</evidence>
<keyword evidence="8" id="KW-0350">Heme biosynthesis</keyword>
<dbReference type="GO" id="GO:0120547">
    <property type="term" value="F:heme A synthase activity"/>
    <property type="evidence" value="ECO:0007669"/>
    <property type="project" value="UniProtKB-EC"/>
</dbReference>
<comment type="subcellular location">
    <subcellularLocation>
        <location evidence="2">Membrane</location>
        <topology evidence="2">Multi-pass membrane protein</topology>
    </subcellularLocation>
</comment>
<keyword evidence="4" id="KW-0479">Metal-binding</keyword>
<accession>I4B641</accession>
<reference evidence="13 14" key="1">
    <citation type="submission" date="2012-06" db="EMBL/GenBank/DDBJ databases">
        <title>The complete chromosome of genome of Turneriella parva DSM 21527.</title>
        <authorList>
            <consortium name="US DOE Joint Genome Institute (JGI-PGF)"/>
            <person name="Lucas S."/>
            <person name="Han J."/>
            <person name="Lapidus A."/>
            <person name="Bruce D."/>
            <person name="Goodwin L."/>
            <person name="Pitluck S."/>
            <person name="Peters L."/>
            <person name="Kyrpides N."/>
            <person name="Mavromatis K."/>
            <person name="Ivanova N."/>
            <person name="Mikhailova N."/>
            <person name="Chertkov O."/>
            <person name="Detter J.C."/>
            <person name="Tapia R."/>
            <person name="Han C."/>
            <person name="Land M."/>
            <person name="Hauser L."/>
            <person name="Markowitz V."/>
            <person name="Cheng J.-F."/>
            <person name="Hugenholtz P."/>
            <person name="Woyke T."/>
            <person name="Wu D."/>
            <person name="Gronow S."/>
            <person name="Wellnitz S."/>
            <person name="Brambilla E."/>
            <person name="Klenk H.-P."/>
            <person name="Eisen J.A."/>
        </authorList>
    </citation>
    <scope>NUCLEOTIDE SEQUENCE [LARGE SCALE GENOMIC DNA]</scope>
    <source>
        <strain evidence="14">ATCC BAA-1111 / DSM 21527 / NCTC 11395 / H</strain>
    </source>
</reference>
<evidence type="ECO:0000256" key="12">
    <source>
        <dbReference type="SAM" id="Phobius"/>
    </source>
</evidence>
<feature type="transmembrane region" description="Helical" evidence="12">
    <location>
        <begin position="127"/>
        <end position="145"/>
    </location>
</feature>
<keyword evidence="9 12" id="KW-0472">Membrane</keyword>
<dbReference type="GO" id="GO:0016653">
    <property type="term" value="F:oxidoreductase activity, acting on NAD(P)H, heme protein as acceptor"/>
    <property type="evidence" value="ECO:0007669"/>
    <property type="project" value="TreeGrafter"/>
</dbReference>
<feature type="transmembrane region" description="Helical" evidence="12">
    <location>
        <begin position="12"/>
        <end position="32"/>
    </location>
</feature>
<evidence type="ECO:0000256" key="11">
    <source>
        <dbReference type="ARBA" id="ARBA00048044"/>
    </source>
</evidence>
<evidence type="ECO:0000256" key="5">
    <source>
        <dbReference type="ARBA" id="ARBA00022989"/>
    </source>
</evidence>
<dbReference type="EMBL" id="CP002959">
    <property type="protein sequence ID" value="AFM12748.1"/>
    <property type="molecule type" value="Genomic_DNA"/>
</dbReference>
<feature type="transmembrane region" description="Helical" evidence="12">
    <location>
        <begin position="312"/>
        <end position="330"/>
    </location>
</feature>
<evidence type="ECO:0000256" key="6">
    <source>
        <dbReference type="ARBA" id="ARBA00023002"/>
    </source>
</evidence>
<feature type="transmembrane region" description="Helical" evidence="12">
    <location>
        <begin position="284"/>
        <end position="306"/>
    </location>
</feature>
<dbReference type="STRING" id="869212.Turpa_2102"/>
<dbReference type="InterPro" id="IPR023754">
    <property type="entry name" value="HemeA_Synthase_type2"/>
</dbReference>
<dbReference type="OrthoDB" id="9793156at2"/>
<feature type="transmembrane region" description="Helical" evidence="12">
    <location>
        <begin position="160"/>
        <end position="181"/>
    </location>
</feature>
<keyword evidence="3 12" id="KW-0812">Transmembrane</keyword>
<evidence type="ECO:0000313" key="14">
    <source>
        <dbReference type="Proteomes" id="UP000006048"/>
    </source>
</evidence>
<evidence type="ECO:0000256" key="8">
    <source>
        <dbReference type="ARBA" id="ARBA00023133"/>
    </source>
</evidence>
<evidence type="ECO:0000256" key="2">
    <source>
        <dbReference type="ARBA" id="ARBA00004141"/>
    </source>
</evidence>
<evidence type="ECO:0000256" key="1">
    <source>
        <dbReference type="ARBA" id="ARBA00001970"/>
    </source>
</evidence>
<name>I4B641_TURPD</name>
<evidence type="ECO:0000256" key="4">
    <source>
        <dbReference type="ARBA" id="ARBA00022723"/>
    </source>
</evidence>
<dbReference type="HOGENOM" id="CLU_017627_0_0_12"/>
<comment type="cofactor">
    <cofactor evidence="1">
        <name>heme b</name>
        <dbReference type="ChEBI" id="CHEBI:60344"/>
    </cofactor>
</comment>
<keyword evidence="14" id="KW-1185">Reference proteome</keyword>
<organism evidence="13 14">
    <name type="scientific">Turneriella parva (strain ATCC BAA-1111 / DSM 21527 / NCTC 11395 / H)</name>
    <name type="common">Leptospira parva</name>
    <dbReference type="NCBI Taxonomy" id="869212"/>
    <lineage>
        <taxon>Bacteria</taxon>
        <taxon>Pseudomonadati</taxon>
        <taxon>Spirochaetota</taxon>
        <taxon>Spirochaetia</taxon>
        <taxon>Leptospirales</taxon>
        <taxon>Leptospiraceae</taxon>
        <taxon>Turneriella</taxon>
    </lineage>
</organism>
<dbReference type="Proteomes" id="UP000006048">
    <property type="component" value="Chromosome"/>
</dbReference>
<dbReference type="InterPro" id="IPR003780">
    <property type="entry name" value="COX15/CtaA_fam"/>
</dbReference>
<dbReference type="GO" id="GO:0046872">
    <property type="term" value="F:metal ion binding"/>
    <property type="evidence" value="ECO:0007669"/>
    <property type="project" value="UniProtKB-KW"/>
</dbReference>
<keyword evidence="5 12" id="KW-1133">Transmembrane helix</keyword>
<comment type="pathway">
    <text evidence="10">Porphyrin-containing compound metabolism; heme A biosynthesis; heme A from heme O: step 1/1.</text>
</comment>
<feature type="transmembrane region" description="Helical" evidence="12">
    <location>
        <begin position="193"/>
        <end position="214"/>
    </location>
</feature>
<feature type="transmembrane region" description="Helical" evidence="12">
    <location>
        <begin position="254"/>
        <end position="272"/>
    </location>
</feature>
<dbReference type="GO" id="GO:0006784">
    <property type="term" value="P:heme A biosynthetic process"/>
    <property type="evidence" value="ECO:0007669"/>
    <property type="project" value="InterPro"/>
</dbReference>
<keyword evidence="6" id="KW-0560">Oxidoreductase</keyword>
<evidence type="ECO:0000256" key="3">
    <source>
        <dbReference type="ARBA" id="ARBA00022692"/>
    </source>
</evidence>
<dbReference type="AlphaFoldDB" id="I4B641"/>
<protein>
    <submittedName>
        <fullName evidence="13">Heme A synthase</fullName>
    </submittedName>
</protein>
<evidence type="ECO:0000256" key="7">
    <source>
        <dbReference type="ARBA" id="ARBA00023004"/>
    </source>
</evidence>
<evidence type="ECO:0000256" key="10">
    <source>
        <dbReference type="ARBA" id="ARBA00044501"/>
    </source>
</evidence>